<sequence length="177" mass="20031">MGPSPYTQERLAEAAASSRTLSEALGKLGVDPKSSRRAYIRERMKKLGVDTSHFVRENGTRRIKAYGIDTSHFVEQARTEAMRDNRRRRSPSEILVIDAPRRVPSTRLKRAMTELGAAEQCALCGIGPTWLGEPLTLEVDHIGGDWRNNRIENLRLLCPNCHSTTDTYRGRAKRRRS</sequence>
<evidence type="ECO:0000313" key="3">
    <source>
        <dbReference type="Proteomes" id="UP000634780"/>
    </source>
</evidence>
<feature type="domain" description="HNH nuclease" evidence="1">
    <location>
        <begin position="134"/>
        <end position="157"/>
    </location>
</feature>
<dbReference type="InterPro" id="IPR003615">
    <property type="entry name" value="HNH_nuc"/>
</dbReference>
<dbReference type="GO" id="GO:0004519">
    <property type="term" value="F:endonuclease activity"/>
    <property type="evidence" value="ECO:0007669"/>
    <property type="project" value="UniProtKB-KW"/>
</dbReference>
<dbReference type="Pfam" id="PF13392">
    <property type="entry name" value="HNH_3"/>
    <property type="match status" value="1"/>
</dbReference>
<keyword evidence="2" id="KW-0255">Endonuclease</keyword>
<dbReference type="RefSeq" id="WP_190114128.1">
    <property type="nucleotide sequence ID" value="NZ_BMVR01000001.1"/>
</dbReference>
<dbReference type="EMBL" id="JAEKOZ010000033">
    <property type="protein sequence ID" value="MBJ3812082.1"/>
    <property type="molecule type" value="Genomic_DNA"/>
</dbReference>
<organism evidence="2 3">
    <name type="scientific">Streptomyces flavofungini</name>
    <dbReference type="NCBI Taxonomy" id="68200"/>
    <lineage>
        <taxon>Bacteria</taxon>
        <taxon>Bacillati</taxon>
        <taxon>Actinomycetota</taxon>
        <taxon>Actinomycetes</taxon>
        <taxon>Kitasatosporales</taxon>
        <taxon>Streptomycetaceae</taxon>
        <taxon>Streptomyces</taxon>
    </lineage>
</organism>
<protein>
    <submittedName>
        <fullName evidence="2">HNH endonuclease</fullName>
    </submittedName>
</protein>
<comment type="caution">
    <text evidence="2">The sequence shown here is derived from an EMBL/GenBank/DDBJ whole genome shotgun (WGS) entry which is preliminary data.</text>
</comment>
<gene>
    <name evidence="2" type="ORF">JGB26_34225</name>
</gene>
<evidence type="ECO:0000259" key="1">
    <source>
        <dbReference type="Pfam" id="PF13392"/>
    </source>
</evidence>
<name>A0ABS0XFU7_9ACTN</name>
<dbReference type="Proteomes" id="UP000634780">
    <property type="component" value="Unassembled WGS sequence"/>
</dbReference>
<evidence type="ECO:0000313" key="2">
    <source>
        <dbReference type="EMBL" id="MBJ3812082.1"/>
    </source>
</evidence>
<proteinExistence type="predicted"/>
<accession>A0ABS0XFU7</accession>
<keyword evidence="2" id="KW-0378">Hydrolase</keyword>
<reference evidence="2 3" key="1">
    <citation type="submission" date="2020-12" db="EMBL/GenBank/DDBJ databases">
        <title>Streptomyces typhae sp. nov., a novel endophytic actinomycete isolated from the root of cattail pollen (Typha angustifolia L.).</title>
        <authorList>
            <person name="Peng C."/>
            <person name="Liu C."/>
        </authorList>
    </citation>
    <scope>NUCLEOTIDE SEQUENCE [LARGE SCALE GENOMIC DNA]</scope>
    <source>
        <strain evidence="2 3">JCM 4753</strain>
    </source>
</reference>
<keyword evidence="3" id="KW-1185">Reference proteome</keyword>
<dbReference type="CDD" id="cd00085">
    <property type="entry name" value="HNHc"/>
    <property type="match status" value="1"/>
</dbReference>
<keyword evidence="2" id="KW-0540">Nuclease</keyword>